<evidence type="ECO:0000256" key="1">
    <source>
        <dbReference type="ARBA" id="ARBA00009024"/>
    </source>
</evidence>
<dbReference type="GeneTree" id="ENSGT00940000157329"/>
<evidence type="ECO:0000256" key="2">
    <source>
        <dbReference type="SAM" id="SignalP"/>
    </source>
</evidence>
<dbReference type="Proteomes" id="UP000694620">
    <property type="component" value="Chromosome 7"/>
</dbReference>
<keyword evidence="4" id="KW-1185">Reference proteome</keyword>
<sequence>MMLCSSLSAIPFTGCYGICCFPCMACSNAAAMNECCLCGCSFALRGVYRTRYNIKGSLMKDFLCVHFCMLCTVCQLARDIEKRKEQ</sequence>
<gene>
    <name evidence="3" type="primary">PLAC8</name>
</gene>
<protein>
    <submittedName>
        <fullName evidence="3">Placenta associated 8, tandem duplicate 1</fullName>
    </submittedName>
</protein>
<comment type="similarity">
    <text evidence="1">Belongs to the cornifelin family.</text>
</comment>
<feature type="chain" id="PRO_5034343252" evidence="2">
    <location>
        <begin position="18"/>
        <end position="86"/>
    </location>
</feature>
<reference evidence="3" key="3">
    <citation type="submission" date="2025-09" db="UniProtKB">
        <authorList>
            <consortium name="Ensembl"/>
        </authorList>
    </citation>
    <scope>IDENTIFICATION</scope>
</reference>
<reference evidence="3" key="2">
    <citation type="submission" date="2025-08" db="UniProtKB">
        <authorList>
            <consortium name="Ensembl"/>
        </authorList>
    </citation>
    <scope>IDENTIFICATION</scope>
</reference>
<evidence type="ECO:0000313" key="4">
    <source>
        <dbReference type="Proteomes" id="UP000694620"/>
    </source>
</evidence>
<dbReference type="InterPro" id="IPR006461">
    <property type="entry name" value="PLAC_motif_containing"/>
</dbReference>
<name>A0A8C4S169_ERPCA</name>
<reference evidence="3" key="1">
    <citation type="submission" date="2021-06" db="EMBL/GenBank/DDBJ databases">
        <authorList>
            <consortium name="Wellcome Sanger Institute Data Sharing"/>
        </authorList>
    </citation>
    <scope>NUCLEOTIDE SEQUENCE [LARGE SCALE GENOMIC DNA]</scope>
</reference>
<organism evidence="3 4">
    <name type="scientific">Erpetoichthys calabaricus</name>
    <name type="common">Rope fish</name>
    <name type="synonym">Calamoichthys calabaricus</name>
    <dbReference type="NCBI Taxonomy" id="27687"/>
    <lineage>
        <taxon>Eukaryota</taxon>
        <taxon>Metazoa</taxon>
        <taxon>Chordata</taxon>
        <taxon>Craniata</taxon>
        <taxon>Vertebrata</taxon>
        <taxon>Euteleostomi</taxon>
        <taxon>Actinopterygii</taxon>
        <taxon>Polypteriformes</taxon>
        <taxon>Polypteridae</taxon>
        <taxon>Erpetoichthys</taxon>
    </lineage>
</organism>
<dbReference type="NCBIfam" id="TIGR01571">
    <property type="entry name" value="A_thal_Cys_rich"/>
    <property type="match status" value="1"/>
</dbReference>
<dbReference type="Ensembl" id="ENSECRT00000010041.1">
    <property type="protein sequence ID" value="ENSECRP00000009876.1"/>
    <property type="gene ID" value="ENSECRG00000006613.1"/>
</dbReference>
<feature type="signal peptide" evidence="2">
    <location>
        <begin position="1"/>
        <end position="17"/>
    </location>
</feature>
<keyword evidence="2" id="KW-0732">Signal</keyword>
<evidence type="ECO:0000313" key="3">
    <source>
        <dbReference type="Ensembl" id="ENSECRP00000009876.1"/>
    </source>
</evidence>
<proteinExistence type="inferred from homology"/>
<dbReference type="AlphaFoldDB" id="A0A8C4S169"/>
<accession>A0A8C4S169</accession>